<evidence type="ECO:0000313" key="2">
    <source>
        <dbReference type="Proteomes" id="UP000824782"/>
    </source>
</evidence>
<organism evidence="1 2">
    <name type="scientific">Engystomops pustulosus</name>
    <name type="common">Tungara frog</name>
    <name type="synonym">Physalaemus pustulosus</name>
    <dbReference type="NCBI Taxonomy" id="76066"/>
    <lineage>
        <taxon>Eukaryota</taxon>
        <taxon>Metazoa</taxon>
        <taxon>Chordata</taxon>
        <taxon>Craniata</taxon>
        <taxon>Vertebrata</taxon>
        <taxon>Euteleostomi</taxon>
        <taxon>Amphibia</taxon>
        <taxon>Batrachia</taxon>
        <taxon>Anura</taxon>
        <taxon>Neobatrachia</taxon>
        <taxon>Hyloidea</taxon>
        <taxon>Leptodactylidae</taxon>
        <taxon>Leiuperinae</taxon>
        <taxon>Engystomops</taxon>
    </lineage>
</organism>
<keyword evidence="2" id="KW-1185">Reference proteome</keyword>
<gene>
    <name evidence="1" type="ORF">GDO81_001646</name>
</gene>
<dbReference type="Proteomes" id="UP000824782">
    <property type="component" value="Unassembled WGS sequence"/>
</dbReference>
<reference evidence="1" key="1">
    <citation type="thesis" date="2020" institute="ProQuest LLC" country="789 East Eisenhower Parkway, Ann Arbor, MI, USA">
        <title>Comparative Genomics and Chromosome Evolution.</title>
        <authorList>
            <person name="Mudd A.B."/>
        </authorList>
    </citation>
    <scope>NUCLEOTIDE SEQUENCE</scope>
    <source>
        <strain evidence="1">237g6f4</strain>
        <tissue evidence="1">Blood</tissue>
    </source>
</reference>
<sequence>MTTCHLITCKSHFGTGEIFLLPYVIHMIQDQNSVRTVLFIGEVQYVSEGFSSNYYLWYYDFLKRSALCGSILCTRSFKEHPDTQRCA</sequence>
<comment type="caution">
    <text evidence="1">The sequence shown here is derived from an EMBL/GenBank/DDBJ whole genome shotgun (WGS) entry which is preliminary data.</text>
</comment>
<accession>A0AAV7DFY9</accession>
<evidence type="ECO:0000313" key="1">
    <source>
        <dbReference type="EMBL" id="KAG8595829.1"/>
    </source>
</evidence>
<proteinExistence type="predicted"/>
<dbReference type="EMBL" id="WNYA01000001">
    <property type="protein sequence ID" value="KAG8595829.1"/>
    <property type="molecule type" value="Genomic_DNA"/>
</dbReference>
<protein>
    <submittedName>
        <fullName evidence="1">Uncharacterized protein</fullName>
    </submittedName>
</protein>
<dbReference type="AlphaFoldDB" id="A0AAV7DFY9"/>
<name>A0AAV7DFY9_ENGPU</name>